<dbReference type="PROSITE" id="PS00211">
    <property type="entry name" value="ABC_TRANSPORTER_1"/>
    <property type="match status" value="1"/>
</dbReference>
<sequence length="264" mass="29129">MTKTYPKIRIRNLSKSFGSNHVLRNINMDVMEGTSFVIIGGSGSGKSVLLRCILGLMTPDSGTIEIDGKNIFELPYSEQAEKLQEMGMLFQNSALFDSLPIWENVAFALLNGHRKNQPRISRARARERANRVLELVGLDADNIGDLYPSELSGGMQKRVGLARAIASKPEIIFFDEPTTGLDPIMGAIIDNLIVDCVKKLGSTTIAITHDMASAQRIGDQVAMLYKGELIWQGEAGELMQSENPYVHQFTHGLYAGPIKMEMKV</sequence>
<evidence type="ECO:0000256" key="2">
    <source>
        <dbReference type="ARBA" id="ARBA00022741"/>
    </source>
</evidence>
<dbReference type="Proteomes" id="UP000247565">
    <property type="component" value="Unassembled WGS sequence"/>
</dbReference>
<dbReference type="AlphaFoldDB" id="A0A318MUW4"/>
<dbReference type="SMART" id="SM00382">
    <property type="entry name" value="AAA"/>
    <property type="match status" value="1"/>
</dbReference>
<dbReference type="PANTHER" id="PTHR43023:SF3">
    <property type="entry name" value="PROTEIN TRIGALACTOSYLDIACYLGLYCEROL 3, CHLOROPLASTIC"/>
    <property type="match status" value="1"/>
</dbReference>
<dbReference type="InterPro" id="IPR003439">
    <property type="entry name" value="ABC_transporter-like_ATP-bd"/>
</dbReference>
<evidence type="ECO:0000259" key="4">
    <source>
        <dbReference type="PROSITE" id="PS50893"/>
    </source>
</evidence>
<dbReference type="GO" id="GO:0016887">
    <property type="term" value="F:ATP hydrolysis activity"/>
    <property type="evidence" value="ECO:0007669"/>
    <property type="project" value="InterPro"/>
</dbReference>
<gene>
    <name evidence="5" type="ORF">DK869_08570</name>
</gene>
<protein>
    <submittedName>
        <fullName evidence="5">ABC transporter ATP-binding protein</fullName>
    </submittedName>
</protein>
<dbReference type="GO" id="GO:0005524">
    <property type="term" value="F:ATP binding"/>
    <property type="evidence" value="ECO:0007669"/>
    <property type="project" value="UniProtKB-KW"/>
</dbReference>
<dbReference type="InterPro" id="IPR003593">
    <property type="entry name" value="AAA+_ATPase"/>
</dbReference>
<name>A0A318MUW4_9PROT</name>
<keyword evidence="3 5" id="KW-0067">ATP-binding</keyword>
<dbReference type="EMBL" id="QGLT01000007">
    <property type="protein sequence ID" value="PXY98796.1"/>
    <property type="molecule type" value="Genomic_DNA"/>
</dbReference>
<accession>A0A318MUW4</accession>
<dbReference type="SUPFAM" id="SSF52540">
    <property type="entry name" value="P-loop containing nucleoside triphosphate hydrolases"/>
    <property type="match status" value="1"/>
</dbReference>
<dbReference type="Gene3D" id="3.40.50.300">
    <property type="entry name" value="P-loop containing nucleotide triphosphate hydrolases"/>
    <property type="match status" value="1"/>
</dbReference>
<dbReference type="Pfam" id="PF00005">
    <property type="entry name" value="ABC_tran"/>
    <property type="match status" value="1"/>
</dbReference>
<keyword evidence="1" id="KW-0813">Transport</keyword>
<evidence type="ECO:0000313" key="5">
    <source>
        <dbReference type="EMBL" id="PXY98796.1"/>
    </source>
</evidence>
<dbReference type="PROSITE" id="PS50893">
    <property type="entry name" value="ABC_TRANSPORTER_2"/>
    <property type="match status" value="1"/>
</dbReference>
<feature type="domain" description="ABC transporter" evidence="4">
    <location>
        <begin position="8"/>
        <end position="251"/>
    </location>
</feature>
<dbReference type="OrthoDB" id="9802264at2"/>
<comment type="caution">
    <text evidence="5">The sequence shown here is derived from an EMBL/GenBank/DDBJ whole genome shotgun (WGS) entry which is preliminary data.</text>
</comment>
<keyword evidence="2" id="KW-0547">Nucleotide-binding</keyword>
<evidence type="ECO:0000256" key="1">
    <source>
        <dbReference type="ARBA" id="ARBA00022448"/>
    </source>
</evidence>
<organism evidence="5 6">
    <name type="scientific">Commensalibacter melissae</name>
    <dbReference type="NCBI Taxonomy" id="2070537"/>
    <lineage>
        <taxon>Bacteria</taxon>
        <taxon>Pseudomonadati</taxon>
        <taxon>Pseudomonadota</taxon>
        <taxon>Alphaproteobacteria</taxon>
        <taxon>Acetobacterales</taxon>
        <taxon>Acetobacteraceae</taxon>
    </lineage>
</organism>
<evidence type="ECO:0000256" key="3">
    <source>
        <dbReference type="ARBA" id="ARBA00022840"/>
    </source>
</evidence>
<dbReference type="InterPro" id="IPR027417">
    <property type="entry name" value="P-loop_NTPase"/>
</dbReference>
<evidence type="ECO:0000313" key="6">
    <source>
        <dbReference type="Proteomes" id="UP000247565"/>
    </source>
</evidence>
<dbReference type="RefSeq" id="WP_110439602.1">
    <property type="nucleotide sequence ID" value="NZ_CP046393.1"/>
</dbReference>
<keyword evidence="6" id="KW-1185">Reference proteome</keyword>
<proteinExistence type="predicted"/>
<reference evidence="5 6" key="1">
    <citation type="submission" date="2018-05" db="EMBL/GenBank/DDBJ databases">
        <title>Reference genomes for bee gut microbiota database.</title>
        <authorList>
            <person name="Ellegaard K.M."/>
        </authorList>
    </citation>
    <scope>NUCLEOTIDE SEQUENCE [LARGE SCALE GENOMIC DNA]</scope>
    <source>
        <strain evidence="5 6">ESL0284</strain>
    </source>
</reference>
<dbReference type="InterPro" id="IPR017871">
    <property type="entry name" value="ABC_transporter-like_CS"/>
</dbReference>
<dbReference type="PANTHER" id="PTHR43023">
    <property type="entry name" value="PROTEIN TRIGALACTOSYLDIACYLGLYCEROL 3, CHLOROPLASTIC"/>
    <property type="match status" value="1"/>
</dbReference>